<dbReference type="Proteomes" id="UP000253141">
    <property type="component" value="Unassembled WGS sequence"/>
</dbReference>
<dbReference type="OrthoDB" id="978593at2"/>
<dbReference type="Pfam" id="PF01656">
    <property type="entry name" value="CbiA"/>
    <property type="match status" value="1"/>
</dbReference>
<evidence type="ECO:0000313" key="3">
    <source>
        <dbReference type="Proteomes" id="UP000253141"/>
    </source>
</evidence>
<dbReference type="InterPro" id="IPR027417">
    <property type="entry name" value="P-loop_NTPase"/>
</dbReference>
<sequence>MKIITVAHQKGGVGKTTLALNIAYCLSEDLRVGITDTDLQGSISEIESFLSGIDLVPLDKVIKGEELPYDVIIIDTPPYLTGSLNEIFQISDYVLIPTKPGFLDALAIKATIFLFNKAQKERPDLKGGIVMNMLQGRTSITEEVKAILKEYSIPLLETTIYHRVSLTRSPMTAGVFTGEDTKAKTEITNLTYEILNELNQ</sequence>
<dbReference type="PANTHER" id="PTHR13696">
    <property type="entry name" value="P-LOOP CONTAINING NUCLEOSIDE TRIPHOSPHATE HYDROLASE"/>
    <property type="match status" value="1"/>
</dbReference>
<dbReference type="Gene3D" id="3.40.50.300">
    <property type="entry name" value="P-loop containing nucleotide triphosphate hydrolases"/>
    <property type="match status" value="1"/>
</dbReference>
<dbReference type="InterPro" id="IPR002586">
    <property type="entry name" value="CobQ/CobB/MinD/ParA_Nub-bd_dom"/>
</dbReference>
<dbReference type="InterPro" id="IPR050678">
    <property type="entry name" value="DNA_Partitioning_ATPase"/>
</dbReference>
<dbReference type="AlphaFoldDB" id="A0A369I051"/>
<dbReference type="CDD" id="cd02042">
    <property type="entry name" value="ParAB_family"/>
    <property type="match status" value="1"/>
</dbReference>
<name>A0A369I051_9BACT</name>
<gene>
    <name evidence="2" type="ORF">DVG78_29080</name>
</gene>
<dbReference type="SUPFAM" id="SSF52540">
    <property type="entry name" value="P-loop containing nucleoside triphosphate hydrolases"/>
    <property type="match status" value="1"/>
</dbReference>
<accession>A0A369I051</accession>
<protein>
    <submittedName>
        <fullName evidence="2">ParA family protein</fullName>
    </submittedName>
</protein>
<feature type="domain" description="CobQ/CobB/MinD/ParA nucleotide binding" evidence="1">
    <location>
        <begin position="4"/>
        <end position="171"/>
    </location>
</feature>
<dbReference type="PIRSF" id="PIRSF009320">
    <property type="entry name" value="Nuc_binding_HP_1000"/>
    <property type="match status" value="1"/>
</dbReference>
<proteinExistence type="predicted"/>
<reference evidence="2 3" key="1">
    <citation type="submission" date="2018-07" db="EMBL/GenBank/DDBJ databases">
        <title>Genome analysis of Runella aurantiaca.</title>
        <authorList>
            <person name="Yang X."/>
        </authorList>
    </citation>
    <scope>NUCLEOTIDE SEQUENCE [LARGE SCALE GENOMIC DNA]</scope>
    <source>
        <strain evidence="2 3">YX9</strain>
    </source>
</reference>
<dbReference type="RefSeq" id="WP_114464524.1">
    <property type="nucleotide sequence ID" value="NZ_QPIW01000045.1"/>
</dbReference>
<organism evidence="2 3">
    <name type="scientific">Runella aurantiaca</name>
    <dbReference type="NCBI Taxonomy" id="2282308"/>
    <lineage>
        <taxon>Bacteria</taxon>
        <taxon>Pseudomonadati</taxon>
        <taxon>Bacteroidota</taxon>
        <taxon>Cytophagia</taxon>
        <taxon>Cytophagales</taxon>
        <taxon>Spirosomataceae</taxon>
        <taxon>Runella</taxon>
    </lineage>
</organism>
<evidence type="ECO:0000313" key="2">
    <source>
        <dbReference type="EMBL" id="RDB02392.1"/>
    </source>
</evidence>
<keyword evidence="3" id="KW-1185">Reference proteome</keyword>
<evidence type="ECO:0000259" key="1">
    <source>
        <dbReference type="Pfam" id="PF01656"/>
    </source>
</evidence>
<dbReference type="PANTHER" id="PTHR13696:SF96">
    <property type="entry name" value="COBQ_COBB_MIND_PARA NUCLEOTIDE BINDING DOMAIN-CONTAINING PROTEIN"/>
    <property type="match status" value="1"/>
</dbReference>
<comment type="caution">
    <text evidence="2">The sequence shown here is derived from an EMBL/GenBank/DDBJ whole genome shotgun (WGS) entry which is preliminary data.</text>
</comment>
<dbReference type="EMBL" id="QPIW01000045">
    <property type="protein sequence ID" value="RDB02392.1"/>
    <property type="molecule type" value="Genomic_DNA"/>
</dbReference>